<keyword evidence="3" id="KW-0804">Transcription</keyword>
<reference evidence="6" key="1">
    <citation type="submission" date="2024-05" db="EMBL/GenBank/DDBJ databases">
        <authorList>
            <person name="Cai S.Y."/>
            <person name="Jin L.M."/>
            <person name="Li H.R."/>
        </authorList>
    </citation>
    <scope>NUCLEOTIDE SEQUENCE</scope>
    <source>
        <strain evidence="6">A5-74</strain>
    </source>
</reference>
<dbReference type="InterPro" id="IPR046335">
    <property type="entry name" value="LacI/GalR-like_sensor"/>
</dbReference>
<accession>A0AAU8DRQ1</accession>
<dbReference type="GO" id="GO:0000976">
    <property type="term" value="F:transcription cis-regulatory region binding"/>
    <property type="evidence" value="ECO:0007669"/>
    <property type="project" value="TreeGrafter"/>
</dbReference>
<evidence type="ECO:0000256" key="4">
    <source>
        <dbReference type="SAM" id="MobiDB-lite"/>
    </source>
</evidence>
<dbReference type="SUPFAM" id="SSF47413">
    <property type="entry name" value="lambda repressor-like DNA-binding domains"/>
    <property type="match status" value="1"/>
</dbReference>
<dbReference type="SMART" id="SM00354">
    <property type="entry name" value="HTH_LACI"/>
    <property type="match status" value="1"/>
</dbReference>
<evidence type="ECO:0000259" key="5">
    <source>
        <dbReference type="PROSITE" id="PS50932"/>
    </source>
</evidence>
<dbReference type="InterPro" id="IPR028082">
    <property type="entry name" value="Peripla_BP_I"/>
</dbReference>
<dbReference type="CDD" id="cd06267">
    <property type="entry name" value="PBP1_LacI_sugar_binding-like"/>
    <property type="match status" value="1"/>
</dbReference>
<dbReference type="RefSeq" id="WP_353649469.1">
    <property type="nucleotide sequence ID" value="NZ_CP159218.1"/>
</dbReference>
<dbReference type="Pfam" id="PF13377">
    <property type="entry name" value="Peripla_BP_3"/>
    <property type="match status" value="1"/>
</dbReference>
<dbReference type="PROSITE" id="PS50932">
    <property type="entry name" value="HTH_LACI_2"/>
    <property type="match status" value="1"/>
</dbReference>
<evidence type="ECO:0000256" key="1">
    <source>
        <dbReference type="ARBA" id="ARBA00023015"/>
    </source>
</evidence>
<name>A0AAU8DRQ1_9ACTN</name>
<dbReference type="InterPro" id="IPR010982">
    <property type="entry name" value="Lambda_DNA-bd_dom_sf"/>
</dbReference>
<dbReference type="Gene3D" id="3.40.50.2300">
    <property type="match status" value="2"/>
</dbReference>
<evidence type="ECO:0000256" key="2">
    <source>
        <dbReference type="ARBA" id="ARBA00023125"/>
    </source>
</evidence>
<sequence length="354" mass="37689">MTDPETAHGATAGRRITITDIAARAGVSTSAVSFALNDKPGVSPETRARILSIARDLRWRPHSAARALSGSRAGSLGLVLNRPARTLGTESFFSDLISGIQIALTGTHIGMNLTVARSVQDEIDTYRDWWSGHRVDGVLVIDPLTDDPRLDVLESIGLPTVVVGSHPSPENSWPTLWLDDADATGTVLRYLHALGHRRIGHVAGPADLEHTALRVQALQEFARTADLQWSHSLPTDYSADAGAAATRTLLSQRERPSAIIFDNDILAVAGLGVTAEMGVAVPRDISLVSFDDSTMAQLVRPALTTLTRDTVGLGERAARLLLAQLDSAERLPSQAGPPLTLSVRASTARAPHSG</sequence>
<dbReference type="PROSITE" id="PS00356">
    <property type="entry name" value="HTH_LACI_1"/>
    <property type="match status" value="1"/>
</dbReference>
<dbReference type="InterPro" id="IPR000843">
    <property type="entry name" value="HTH_LacI"/>
</dbReference>
<feature type="domain" description="HTH lacI-type" evidence="5">
    <location>
        <begin position="16"/>
        <end position="70"/>
    </location>
</feature>
<dbReference type="AlphaFoldDB" id="A0AAU8DRQ1"/>
<dbReference type="PANTHER" id="PTHR30146:SF155">
    <property type="entry name" value="ALANINE RACEMASE"/>
    <property type="match status" value="1"/>
</dbReference>
<keyword evidence="2 6" id="KW-0238">DNA-binding</keyword>
<proteinExistence type="predicted"/>
<keyword evidence="1" id="KW-0805">Transcription regulation</keyword>
<evidence type="ECO:0000256" key="3">
    <source>
        <dbReference type="ARBA" id="ARBA00023163"/>
    </source>
</evidence>
<gene>
    <name evidence="6" type="ORF">ABLG96_00420</name>
</gene>
<organism evidence="6">
    <name type="scientific">Nakamurella sp. A5-74</name>
    <dbReference type="NCBI Taxonomy" id="3158264"/>
    <lineage>
        <taxon>Bacteria</taxon>
        <taxon>Bacillati</taxon>
        <taxon>Actinomycetota</taxon>
        <taxon>Actinomycetes</taxon>
        <taxon>Nakamurellales</taxon>
        <taxon>Nakamurellaceae</taxon>
        <taxon>Nakamurella</taxon>
    </lineage>
</organism>
<dbReference type="GO" id="GO:0003700">
    <property type="term" value="F:DNA-binding transcription factor activity"/>
    <property type="evidence" value="ECO:0007669"/>
    <property type="project" value="TreeGrafter"/>
</dbReference>
<dbReference type="Pfam" id="PF00356">
    <property type="entry name" value="LacI"/>
    <property type="match status" value="1"/>
</dbReference>
<dbReference type="Gene3D" id="1.10.260.40">
    <property type="entry name" value="lambda repressor-like DNA-binding domains"/>
    <property type="match status" value="1"/>
</dbReference>
<dbReference type="SUPFAM" id="SSF53822">
    <property type="entry name" value="Periplasmic binding protein-like I"/>
    <property type="match status" value="1"/>
</dbReference>
<dbReference type="EMBL" id="CP159218">
    <property type="protein sequence ID" value="XCG63854.1"/>
    <property type="molecule type" value="Genomic_DNA"/>
</dbReference>
<dbReference type="PANTHER" id="PTHR30146">
    <property type="entry name" value="LACI-RELATED TRANSCRIPTIONAL REPRESSOR"/>
    <property type="match status" value="1"/>
</dbReference>
<feature type="region of interest" description="Disordered" evidence="4">
    <location>
        <begin position="332"/>
        <end position="354"/>
    </location>
</feature>
<evidence type="ECO:0000313" key="6">
    <source>
        <dbReference type="EMBL" id="XCG63854.1"/>
    </source>
</evidence>
<dbReference type="CDD" id="cd01392">
    <property type="entry name" value="HTH_LacI"/>
    <property type="match status" value="1"/>
</dbReference>
<protein>
    <submittedName>
        <fullName evidence="6">LacI family DNA-binding transcriptional regulator</fullName>
    </submittedName>
</protein>